<keyword evidence="3" id="KW-0064">Aspartyl protease</keyword>
<protein>
    <recommendedName>
        <fullName evidence="7">Peptidase A1 domain-containing protein</fullName>
    </recommendedName>
</protein>
<evidence type="ECO:0000256" key="1">
    <source>
        <dbReference type="ARBA" id="ARBA00007447"/>
    </source>
</evidence>
<feature type="domain" description="Peptidase A1" evidence="7">
    <location>
        <begin position="76"/>
        <end position="381"/>
    </location>
</feature>
<evidence type="ECO:0000259" key="7">
    <source>
        <dbReference type="PROSITE" id="PS51767"/>
    </source>
</evidence>
<dbReference type="EMBL" id="CAMPGE010010456">
    <property type="protein sequence ID" value="CAI2369305.1"/>
    <property type="molecule type" value="Genomic_DNA"/>
</dbReference>
<dbReference type="SUPFAM" id="SSF50630">
    <property type="entry name" value="Acid proteases"/>
    <property type="match status" value="1"/>
</dbReference>
<dbReference type="PROSITE" id="PS51767">
    <property type="entry name" value="PEPTIDASE_A1"/>
    <property type="match status" value="1"/>
</dbReference>
<evidence type="ECO:0000256" key="4">
    <source>
        <dbReference type="ARBA" id="ARBA00022801"/>
    </source>
</evidence>
<feature type="signal peptide" evidence="6">
    <location>
        <begin position="1"/>
        <end position="15"/>
    </location>
</feature>
<keyword evidence="5" id="KW-1133">Transmembrane helix</keyword>
<dbReference type="PANTHER" id="PTHR47966:SF51">
    <property type="entry name" value="BETA-SITE APP-CLEAVING ENZYME, ISOFORM A-RELATED"/>
    <property type="match status" value="1"/>
</dbReference>
<dbReference type="CDD" id="cd05471">
    <property type="entry name" value="pepsin_like"/>
    <property type="match status" value="1"/>
</dbReference>
<dbReference type="InterPro" id="IPR001461">
    <property type="entry name" value="Aspartic_peptidase_A1"/>
</dbReference>
<evidence type="ECO:0000313" key="8">
    <source>
        <dbReference type="EMBL" id="CAI2369305.1"/>
    </source>
</evidence>
<evidence type="ECO:0000256" key="3">
    <source>
        <dbReference type="ARBA" id="ARBA00022750"/>
    </source>
</evidence>
<dbReference type="Gene3D" id="2.40.70.10">
    <property type="entry name" value="Acid Proteases"/>
    <property type="match status" value="2"/>
</dbReference>
<keyword evidence="5" id="KW-0812">Transmembrane</keyword>
<keyword evidence="6" id="KW-0732">Signal</keyword>
<evidence type="ECO:0000256" key="6">
    <source>
        <dbReference type="SAM" id="SignalP"/>
    </source>
</evidence>
<evidence type="ECO:0000256" key="5">
    <source>
        <dbReference type="SAM" id="Phobius"/>
    </source>
</evidence>
<dbReference type="PANTHER" id="PTHR47966">
    <property type="entry name" value="BETA-SITE APP-CLEAVING ENZYME, ISOFORM A-RELATED"/>
    <property type="match status" value="1"/>
</dbReference>
<dbReference type="GO" id="GO:0004190">
    <property type="term" value="F:aspartic-type endopeptidase activity"/>
    <property type="evidence" value="ECO:0007669"/>
    <property type="project" value="UniProtKB-KW"/>
</dbReference>
<evidence type="ECO:0000256" key="2">
    <source>
        <dbReference type="ARBA" id="ARBA00022670"/>
    </source>
</evidence>
<reference evidence="8" key="1">
    <citation type="submission" date="2023-07" db="EMBL/GenBank/DDBJ databases">
        <authorList>
            <consortium name="AG Swart"/>
            <person name="Singh M."/>
            <person name="Singh A."/>
            <person name="Seah K."/>
            <person name="Emmerich C."/>
        </authorList>
    </citation>
    <scope>NUCLEOTIDE SEQUENCE</scope>
    <source>
        <strain evidence="8">DP1</strain>
    </source>
</reference>
<dbReference type="Pfam" id="PF00026">
    <property type="entry name" value="Asp"/>
    <property type="match status" value="1"/>
</dbReference>
<dbReference type="InterPro" id="IPR034164">
    <property type="entry name" value="Pepsin-like_dom"/>
</dbReference>
<dbReference type="Proteomes" id="UP001295684">
    <property type="component" value="Unassembled WGS sequence"/>
</dbReference>
<dbReference type="GO" id="GO:0006508">
    <property type="term" value="P:proteolysis"/>
    <property type="evidence" value="ECO:0007669"/>
    <property type="project" value="UniProtKB-KW"/>
</dbReference>
<dbReference type="InterPro" id="IPR033121">
    <property type="entry name" value="PEPTIDASE_A1"/>
</dbReference>
<comment type="caution">
    <text evidence="8">The sequence shown here is derived from an EMBL/GenBank/DDBJ whole genome shotgun (WGS) entry which is preliminary data.</text>
</comment>
<keyword evidence="2" id="KW-0645">Protease</keyword>
<keyword evidence="9" id="KW-1185">Reference proteome</keyword>
<sequence>MLCCILISLAVLANANLTIELTRNEKDFLEFRRAKNNGVPLDPEHPKVIEIEDIKKFWLNRPSLCVGVTNSWMTEYTTTVKIGSNQQEMQVILGVGSRHLWVPKKKCIGCPTQNFFDSSNSSTFYNKYYEMNIYYEHGKVFGDLSLDEVRLGNPESHSFKTEIMIAREAQDLEGMVADGVLGIIPPKKGDGDSFSTYLIKNSIIDSKDITVFLGDGEDHSYAEFGSNKENTEEVTWVRSGIDYDFGITNNNVSFSYMNKTIPISTHCIAFDTESAVSGIPRIDLKTIISTLQQGKTLLYYEEYDFFGVKCASLDEFYDLQITFKEHISYIAVEDYILYIHGHCLFKFYDSGNENNVIILGNSFLRGTKFTKINAERKIGLWPQKLRHSPRIYEGYSYLWIYLLLIFLGISFAASGIYFYKRASHQKGDISEESEMAGGNEDRNFNFY</sequence>
<comment type="similarity">
    <text evidence="1">Belongs to the peptidase A1 family.</text>
</comment>
<name>A0AAD1ULX4_EUPCR</name>
<evidence type="ECO:0000313" key="9">
    <source>
        <dbReference type="Proteomes" id="UP001295684"/>
    </source>
</evidence>
<keyword evidence="4" id="KW-0378">Hydrolase</keyword>
<keyword evidence="5" id="KW-0472">Membrane</keyword>
<gene>
    <name evidence="8" type="ORF">ECRASSUSDP1_LOCUS10604</name>
</gene>
<accession>A0AAD1ULX4</accession>
<organism evidence="8 9">
    <name type="scientific">Euplotes crassus</name>
    <dbReference type="NCBI Taxonomy" id="5936"/>
    <lineage>
        <taxon>Eukaryota</taxon>
        <taxon>Sar</taxon>
        <taxon>Alveolata</taxon>
        <taxon>Ciliophora</taxon>
        <taxon>Intramacronucleata</taxon>
        <taxon>Spirotrichea</taxon>
        <taxon>Hypotrichia</taxon>
        <taxon>Euplotida</taxon>
        <taxon>Euplotidae</taxon>
        <taxon>Moneuplotes</taxon>
    </lineage>
</organism>
<feature type="transmembrane region" description="Helical" evidence="5">
    <location>
        <begin position="398"/>
        <end position="419"/>
    </location>
</feature>
<dbReference type="AlphaFoldDB" id="A0AAD1ULX4"/>
<feature type="chain" id="PRO_5041994952" description="Peptidase A1 domain-containing protein" evidence="6">
    <location>
        <begin position="16"/>
        <end position="447"/>
    </location>
</feature>
<proteinExistence type="inferred from homology"/>
<dbReference type="InterPro" id="IPR021109">
    <property type="entry name" value="Peptidase_aspartic_dom_sf"/>
</dbReference>